<feature type="non-terminal residue" evidence="2">
    <location>
        <position position="72"/>
    </location>
</feature>
<dbReference type="InParanoid" id="B9TQW7"/>
<evidence type="ECO:0000313" key="3">
    <source>
        <dbReference type="Proteomes" id="UP000008311"/>
    </source>
</evidence>
<evidence type="ECO:0000313" key="2">
    <source>
        <dbReference type="EMBL" id="EEF21747.1"/>
    </source>
</evidence>
<accession>B9TQW7</accession>
<evidence type="ECO:0000256" key="1">
    <source>
        <dbReference type="SAM" id="MobiDB-lite"/>
    </source>
</evidence>
<reference evidence="3" key="1">
    <citation type="journal article" date="2010" name="Nat. Biotechnol.">
        <title>Draft genome sequence of the oilseed species Ricinus communis.</title>
        <authorList>
            <person name="Chan A.P."/>
            <person name="Crabtree J."/>
            <person name="Zhao Q."/>
            <person name="Lorenzi H."/>
            <person name="Orvis J."/>
            <person name="Puiu D."/>
            <person name="Melake-Berhan A."/>
            <person name="Jones K.M."/>
            <person name="Redman J."/>
            <person name="Chen G."/>
            <person name="Cahoon E.B."/>
            <person name="Gedil M."/>
            <person name="Stanke M."/>
            <person name="Haas B.J."/>
            <person name="Wortman J.R."/>
            <person name="Fraser-Liggett C.M."/>
            <person name="Ravel J."/>
            <person name="Rabinowicz P.D."/>
        </authorList>
    </citation>
    <scope>NUCLEOTIDE SEQUENCE [LARGE SCALE GENOMIC DNA]</scope>
    <source>
        <strain evidence="3">cv. Hale</strain>
    </source>
</reference>
<sequence length="72" mass="8156">MTTTPSPSWRWRWVSPRWSSSPWVTGSGWRPRSEAPPEPVDPVGLRAPCGHRRGPADRDRDRAQQGPDPGQR</sequence>
<feature type="compositionally biased region" description="Basic and acidic residues" evidence="1">
    <location>
        <begin position="54"/>
        <end position="63"/>
    </location>
</feature>
<protein>
    <submittedName>
        <fullName evidence="2">Uncharacterized protein</fullName>
    </submittedName>
</protein>
<feature type="region of interest" description="Disordered" evidence="1">
    <location>
        <begin position="18"/>
        <end position="72"/>
    </location>
</feature>
<dbReference type="EMBL" id="EQ999487">
    <property type="protein sequence ID" value="EEF21747.1"/>
    <property type="molecule type" value="Genomic_DNA"/>
</dbReference>
<dbReference type="Proteomes" id="UP000008311">
    <property type="component" value="Unassembled WGS sequence"/>
</dbReference>
<dbReference type="AlphaFoldDB" id="B9TQW7"/>
<gene>
    <name evidence="2" type="ORF">RCOM_2047510</name>
</gene>
<keyword evidence="3" id="KW-1185">Reference proteome</keyword>
<name>B9TQW7_RICCO</name>
<proteinExistence type="predicted"/>
<organism evidence="2 3">
    <name type="scientific">Ricinus communis</name>
    <name type="common">Castor bean</name>
    <dbReference type="NCBI Taxonomy" id="3988"/>
    <lineage>
        <taxon>Eukaryota</taxon>
        <taxon>Viridiplantae</taxon>
        <taxon>Streptophyta</taxon>
        <taxon>Embryophyta</taxon>
        <taxon>Tracheophyta</taxon>
        <taxon>Spermatophyta</taxon>
        <taxon>Magnoliopsida</taxon>
        <taxon>eudicotyledons</taxon>
        <taxon>Gunneridae</taxon>
        <taxon>Pentapetalae</taxon>
        <taxon>rosids</taxon>
        <taxon>fabids</taxon>
        <taxon>Malpighiales</taxon>
        <taxon>Euphorbiaceae</taxon>
        <taxon>Acalyphoideae</taxon>
        <taxon>Acalypheae</taxon>
        <taxon>Ricinus</taxon>
    </lineage>
</organism>